<feature type="compositionally biased region" description="Polar residues" evidence="4">
    <location>
        <begin position="521"/>
        <end position="535"/>
    </location>
</feature>
<dbReference type="PANTHER" id="PTHR15832:SF2">
    <property type="entry name" value="SH2 DOMAIN-CONTAINING PROTEIN"/>
    <property type="match status" value="1"/>
</dbReference>
<dbReference type="Gene3D" id="3.30.505.10">
    <property type="entry name" value="SH2 domain"/>
    <property type="match status" value="1"/>
</dbReference>
<evidence type="ECO:0008006" key="9">
    <source>
        <dbReference type="Google" id="ProtNLM"/>
    </source>
</evidence>
<feature type="compositionally biased region" description="Low complexity" evidence="4">
    <location>
        <begin position="399"/>
        <end position="408"/>
    </location>
</feature>
<feature type="compositionally biased region" description="Polar residues" evidence="4">
    <location>
        <begin position="379"/>
        <end position="391"/>
    </location>
</feature>
<dbReference type="InterPro" id="IPR006020">
    <property type="entry name" value="PTB/PI_dom"/>
</dbReference>
<feature type="compositionally biased region" description="Polar residues" evidence="4">
    <location>
        <begin position="493"/>
        <end position="512"/>
    </location>
</feature>
<feature type="domain" description="PID" evidence="5">
    <location>
        <begin position="153"/>
        <end position="278"/>
    </location>
</feature>
<keyword evidence="8" id="KW-1185">Reference proteome</keyword>
<evidence type="ECO:0000313" key="7">
    <source>
        <dbReference type="EMBL" id="CAL1528628.1"/>
    </source>
</evidence>
<feature type="coiled-coil region" evidence="3">
    <location>
        <begin position="281"/>
        <end position="308"/>
    </location>
</feature>
<dbReference type="AlphaFoldDB" id="A0AAV2H5C4"/>
<dbReference type="PROSITE" id="PS50001">
    <property type="entry name" value="SH2"/>
    <property type="match status" value="1"/>
</dbReference>
<feature type="region of interest" description="Disordered" evidence="4">
    <location>
        <begin position="360"/>
        <end position="416"/>
    </location>
</feature>
<evidence type="ECO:0000256" key="3">
    <source>
        <dbReference type="SAM" id="Coils"/>
    </source>
</evidence>
<dbReference type="SMART" id="SM00252">
    <property type="entry name" value="SH2"/>
    <property type="match status" value="1"/>
</dbReference>
<evidence type="ECO:0000259" key="5">
    <source>
        <dbReference type="PROSITE" id="PS01179"/>
    </source>
</evidence>
<dbReference type="PRINTS" id="PR00401">
    <property type="entry name" value="SH2DOMAIN"/>
</dbReference>
<dbReference type="EMBL" id="CAXITT010000035">
    <property type="protein sequence ID" value="CAL1528628.1"/>
    <property type="molecule type" value="Genomic_DNA"/>
</dbReference>
<feature type="region of interest" description="Disordered" evidence="4">
    <location>
        <begin position="473"/>
        <end position="576"/>
    </location>
</feature>
<dbReference type="InterPro" id="IPR036860">
    <property type="entry name" value="SH2_dom_sf"/>
</dbReference>
<feature type="compositionally biased region" description="Polar residues" evidence="4">
    <location>
        <begin position="695"/>
        <end position="706"/>
    </location>
</feature>
<evidence type="ECO:0000313" key="8">
    <source>
        <dbReference type="Proteomes" id="UP001497497"/>
    </source>
</evidence>
<dbReference type="Proteomes" id="UP001497497">
    <property type="component" value="Unassembled WGS sequence"/>
</dbReference>
<dbReference type="SUPFAM" id="SSF55550">
    <property type="entry name" value="SH2 domain"/>
    <property type="match status" value="1"/>
</dbReference>
<evidence type="ECO:0000256" key="4">
    <source>
        <dbReference type="SAM" id="MobiDB-lite"/>
    </source>
</evidence>
<reference evidence="7 8" key="1">
    <citation type="submission" date="2024-04" db="EMBL/GenBank/DDBJ databases">
        <authorList>
            <consortium name="Genoscope - CEA"/>
            <person name="William W."/>
        </authorList>
    </citation>
    <scope>NUCLEOTIDE SEQUENCE [LARGE SCALE GENOMIC DNA]</scope>
</reference>
<dbReference type="Pfam" id="PF00017">
    <property type="entry name" value="SH2"/>
    <property type="match status" value="1"/>
</dbReference>
<dbReference type="Pfam" id="PF00640">
    <property type="entry name" value="PID"/>
    <property type="match status" value="1"/>
</dbReference>
<evidence type="ECO:0000256" key="2">
    <source>
        <dbReference type="PROSITE-ProRule" id="PRU00191"/>
    </source>
</evidence>
<dbReference type="SUPFAM" id="SSF50729">
    <property type="entry name" value="PH domain-like"/>
    <property type="match status" value="1"/>
</dbReference>
<dbReference type="PANTHER" id="PTHR15832">
    <property type="entry name" value="SHC (SRC HOMOLOGY DOMAIN C-TERMINAL) ADAPTOR HOMOLOG"/>
    <property type="match status" value="1"/>
</dbReference>
<evidence type="ECO:0000256" key="1">
    <source>
        <dbReference type="ARBA" id="ARBA00022999"/>
    </source>
</evidence>
<protein>
    <recommendedName>
        <fullName evidence="9">SH2 domain-containing protein</fullName>
    </recommendedName>
</protein>
<feature type="region of interest" description="Disordered" evidence="4">
    <location>
        <begin position="673"/>
        <end position="737"/>
    </location>
</feature>
<gene>
    <name evidence="7" type="ORF">GSLYS_00002798001</name>
</gene>
<feature type="domain" description="SH2" evidence="6">
    <location>
        <begin position="758"/>
        <end position="853"/>
    </location>
</feature>
<dbReference type="PROSITE" id="PS01179">
    <property type="entry name" value="PID"/>
    <property type="match status" value="1"/>
</dbReference>
<keyword evidence="3" id="KW-0175">Coiled coil</keyword>
<dbReference type="SMART" id="SM00462">
    <property type="entry name" value="PTB"/>
    <property type="match status" value="1"/>
</dbReference>
<accession>A0AAV2H5C4</accession>
<dbReference type="InterPro" id="IPR000980">
    <property type="entry name" value="SH2"/>
</dbReference>
<keyword evidence="1 2" id="KW-0727">SH2 domain</keyword>
<proteinExistence type="predicted"/>
<sequence length="892" mass="99249">MYFVKARKHFEEQDTTETNEKIKRDRYQRTDSARLLLQALPTTTQIPGPSQIKSDGESKSTITDAKRRSNLGTSVDPLGDFKLEELPDGVCYRPKKDLTTLPTASSASNTGAGQGVPVGLGAVGATVAATNSVGGLSSPPSSTNENSEQIRPAQYIGTFSVSGSDKDAREKMMETQLEQMRCAKDRRAVNLMISTQGVRVILKENNNVFMDHSLKRIWYATCDPEYCQFSFLAREPKTSAEVQYCHAFVTETSEEAEDLISIIGEAFKYTYQEGKKQPTFHEIIEQQVQQQQAKFREIEQEAKNALQKKLKEIATPTPFSEKAQVRMERRRQSDELDLITSEKKNWAKVQVERKGVTHILSPEKNYNASAAPNRRSEIPTRQTTPHSSPFKRNSVPPQAALSSNLVPSSSPPHPLSAMAIKESLETRNSNTKFKGSPVTALKNEIDRRLAMTNGSDIHSTLDHRDFIKEQIKIQQQQNAMANRPLPQPPDVSGSPQRFRSGAQQSPHPLQQRSLDDYHLPRSTSSQVPLSSSAANRNGMGNVKLRDSPRRKQPRPHSEIATSSSGAAGTGGVGGSSYYEQQRQSLLNNFTASFNLPPHFEGGSDGMYIYGPPSNDKDNTKDEEEEVLYGQQVQARGRDFNRRAEAAGRKIAEPKNGRGDPGAFYDFQRTEGIRPVDSSQNQGHHFQGGNLRQVHRSQSPRTGNVINQVPVEAVVPRYQNDSPFQNDRPEKGSKPPGLESLMCLDRSHIHDETLRNTPWYQAGLPREIALEILQLEEVGGFIVRDSSTHPGCYALSVRVPKYENASGISHYLILRTHRGVKLKGLEKEWSTLTALVTHHTVMREMLPCTLKLPKVKVTVQDGPGESTKERTSLDSDAYNQLADITGLVGKLKM</sequence>
<dbReference type="Gene3D" id="2.30.29.30">
    <property type="entry name" value="Pleckstrin-homology domain (PH domain)/Phosphotyrosine-binding domain (PTB)"/>
    <property type="match status" value="1"/>
</dbReference>
<feature type="compositionally biased region" description="Polar residues" evidence="4">
    <location>
        <begin position="44"/>
        <end position="63"/>
    </location>
</feature>
<organism evidence="7 8">
    <name type="scientific">Lymnaea stagnalis</name>
    <name type="common">Great pond snail</name>
    <name type="synonym">Helix stagnalis</name>
    <dbReference type="NCBI Taxonomy" id="6523"/>
    <lineage>
        <taxon>Eukaryota</taxon>
        <taxon>Metazoa</taxon>
        <taxon>Spiralia</taxon>
        <taxon>Lophotrochozoa</taxon>
        <taxon>Mollusca</taxon>
        <taxon>Gastropoda</taxon>
        <taxon>Heterobranchia</taxon>
        <taxon>Euthyneura</taxon>
        <taxon>Panpulmonata</taxon>
        <taxon>Hygrophila</taxon>
        <taxon>Lymnaeoidea</taxon>
        <taxon>Lymnaeidae</taxon>
        <taxon>Lymnaea</taxon>
    </lineage>
</organism>
<feature type="region of interest" description="Disordered" evidence="4">
    <location>
        <begin position="44"/>
        <end position="73"/>
    </location>
</feature>
<feature type="region of interest" description="Disordered" evidence="4">
    <location>
        <begin position="603"/>
        <end position="624"/>
    </location>
</feature>
<dbReference type="InterPro" id="IPR011993">
    <property type="entry name" value="PH-like_dom_sf"/>
</dbReference>
<evidence type="ECO:0000259" key="6">
    <source>
        <dbReference type="PROSITE" id="PS50001"/>
    </source>
</evidence>
<name>A0AAV2H5C4_LYMST</name>
<comment type="caution">
    <text evidence="7">The sequence shown here is derived from an EMBL/GenBank/DDBJ whole genome shotgun (WGS) entry which is preliminary data.</text>
</comment>